<organism evidence="8 9">
    <name type="scientific">Patiria miniata</name>
    <name type="common">Bat star</name>
    <name type="synonym">Asterina miniata</name>
    <dbReference type="NCBI Taxonomy" id="46514"/>
    <lineage>
        <taxon>Eukaryota</taxon>
        <taxon>Metazoa</taxon>
        <taxon>Echinodermata</taxon>
        <taxon>Eleutherozoa</taxon>
        <taxon>Asterozoa</taxon>
        <taxon>Asteroidea</taxon>
        <taxon>Valvatacea</taxon>
        <taxon>Valvatida</taxon>
        <taxon>Asterinidae</taxon>
        <taxon>Patiria</taxon>
    </lineage>
</organism>
<dbReference type="GO" id="GO:0005615">
    <property type="term" value="C:extracellular space"/>
    <property type="evidence" value="ECO:0007669"/>
    <property type="project" value="TreeGrafter"/>
</dbReference>
<dbReference type="InterPro" id="IPR015615">
    <property type="entry name" value="TGF-beta-rel"/>
</dbReference>
<reference evidence="8" key="1">
    <citation type="submission" date="2022-11" db="UniProtKB">
        <authorList>
            <consortium name="EnsemblMetazoa"/>
        </authorList>
    </citation>
    <scope>IDENTIFICATION</scope>
</reference>
<dbReference type="InterPro" id="IPR001839">
    <property type="entry name" value="TGF-b_C"/>
</dbReference>
<dbReference type="PROSITE" id="PS51362">
    <property type="entry name" value="TGF_BETA_2"/>
    <property type="match status" value="1"/>
</dbReference>
<dbReference type="OrthoDB" id="8863549at2759"/>
<dbReference type="PANTHER" id="PTHR11848">
    <property type="entry name" value="TGF-BETA FAMILY"/>
    <property type="match status" value="1"/>
</dbReference>
<protein>
    <recommendedName>
        <fullName evidence="7">TGF-beta family profile domain-containing protein</fullName>
    </recommendedName>
</protein>
<evidence type="ECO:0000256" key="2">
    <source>
        <dbReference type="ARBA" id="ARBA00006656"/>
    </source>
</evidence>
<proteinExistence type="inferred from homology"/>
<dbReference type="EnsemblMetazoa" id="XM_038199021.1">
    <property type="protein sequence ID" value="XP_038054949.1"/>
    <property type="gene ID" value="LOC119727157"/>
</dbReference>
<accession>A0A913ZU22</accession>
<keyword evidence="4" id="KW-0339">Growth factor</keyword>
<dbReference type="GeneID" id="119727157"/>
<keyword evidence="9" id="KW-1185">Reference proteome</keyword>
<feature type="signal peptide" evidence="6">
    <location>
        <begin position="1"/>
        <end position="23"/>
    </location>
</feature>
<dbReference type="CDD" id="cd08698">
    <property type="entry name" value="TGF_beta_SF"/>
    <property type="match status" value="1"/>
</dbReference>
<dbReference type="SMART" id="SM00204">
    <property type="entry name" value="TGFB"/>
    <property type="match status" value="1"/>
</dbReference>
<feature type="compositionally biased region" description="Low complexity" evidence="5">
    <location>
        <begin position="61"/>
        <end position="83"/>
    </location>
</feature>
<evidence type="ECO:0000256" key="3">
    <source>
        <dbReference type="ARBA" id="ARBA00022525"/>
    </source>
</evidence>
<sequence length="440" mass="49337">MTVVLFTWLLILTYCTCMGRCTAVSGEKDDLSQESLSGALDIRQDECITSKEPLTRSLLRSPVMTTASTSPPPSSSSTTSQPELSDDEHRTTGAHSSPLRWPGPSPSENVPDSLTVRERAFRIAMLRRQLLDKLGLTDLPPPSNKTFRSLPSAIKKRLIGHQPPQRDLPRYAQPGSKITEVLSYAENYTKQCPDPGFCFRFRLVRDIIGKNIKSVHLWMFLTSSDEINRSPVRRFTVWLLLSGESGIKRKELATKVVSKREGWFHLELPKEMNDWSSLEYRIQLTNAATDSSQNLPHFPAVSLARDELPILTVAIDADKHHQRLRRQSQTCPADSDTCCLHPFQVDLAEVLVGIVEHPSTIFANFCRGSCLRVANFDTVHAKVMRDRALIETDEDLRQDLVPCCVPASYAAAQSMLIRHSNGTLIRREVHEISATSCSCK</sequence>
<evidence type="ECO:0000256" key="5">
    <source>
        <dbReference type="SAM" id="MobiDB-lite"/>
    </source>
</evidence>
<keyword evidence="3" id="KW-0964">Secreted</keyword>
<dbReference type="GO" id="GO:0005125">
    <property type="term" value="F:cytokine activity"/>
    <property type="evidence" value="ECO:0007669"/>
    <property type="project" value="TreeGrafter"/>
</dbReference>
<dbReference type="Pfam" id="PF00019">
    <property type="entry name" value="TGF_beta"/>
    <property type="match status" value="1"/>
</dbReference>
<dbReference type="Gene3D" id="2.10.90.10">
    <property type="entry name" value="Cystine-knot cytokines"/>
    <property type="match status" value="1"/>
</dbReference>
<dbReference type="Gene3D" id="2.60.120.970">
    <property type="match status" value="1"/>
</dbReference>
<dbReference type="AlphaFoldDB" id="A0A913ZU22"/>
<evidence type="ECO:0000256" key="4">
    <source>
        <dbReference type="RuleBase" id="RU000354"/>
    </source>
</evidence>
<comment type="similarity">
    <text evidence="2 4">Belongs to the TGF-beta family.</text>
</comment>
<dbReference type="Proteomes" id="UP000887568">
    <property type="component" value="Unplaced"/>
</dbReference>
<dbReference type="SUPFAM" id="SSF57501">
    <property type="entry name" value="Cystine-knot cytokines"/>
    <property type="match status" value="1"/>
</dbReference>
<keyword evidence="6" id="KW-0732">Signal</keyword>
<feature type="domain" description="TGF-beta family profile" evidence="7">
    <location>
        <begin position="323"/>
        <end position="440"/>
    </location>
</feature>
<name>A0A913ZU22_PATMI</name>
<feature type="chain" id="PRO_5036811163" description="TGF-beta family profile domain-containing protein" evidence="6">
    <location>
        <begin position="24"/>
        <end position="440"/>
    </location>
</feature>
<comment type="subcellular location">
    <subcellularLocation>
        <location evidence="1">Secreted</location>
    </subcellularLocation>
</comment>
<evidence type="ECO:0000256" key="1">
    <source>
        <dbReference type="ARBA" id="ARBA00004613"/>
    </source>
</evidence>
<dbReference type="OMA" id="PRERNDW"/>
<dbReference type="RefSeq" id="XP_038054949.1">
    <property type="nucleotide sequence ID" value="XM_038199021.1"/>
</dbReference>
<evidence type="ECO:0000259" key="7">
    <source>
        <dbReference type="PROSITE" id="PS51362"/>
    </source>
</evidence>
<evidence type="ECO:0000313" key="8">
    <source>
        <dbReference type="EnsemblMetazoa" id="XP_038054949.1"/>
    </source>
</evidence>
<evidence type="ECO:0000256" key="6">
    <source>
        <dbReference type="SAM" id="SignalP"/>
    </source>
</evidence>
<dbReference type="InterPro" id="IPR029034">
    <property type="entry name" value="Cystine-knot_cytokine"/>
</dbReference>
<dbReference type="PANTHER" id="PTHR11848:SF309">
    <property type="entry name" value="INHIBIN BETA CHAIN"/>
    <property type="match status" value="1"/>
</dbReference>
<dbReference type="GO" id="GO:0008083">
    <property type="term" value="F:growth factor activity"/>
    <property type="evidence" value="ECO:0007669"/>
    <property type="project" value="UniProtKB-KW"/>
</dbReference>
<evidence type="ECO:0000313" key="9">
    <source>
        <dbReference type="Proteomes" id="UP000887568"/>
    </source>
</evidence>
<feature type="region of interest" description="Disordered" evidence="5">
    <location>
        <begin position="58"/>
        <end position="113"/>
    </location>
</feature>